<feature type="domain" description="MSP" evidence="4">
    <location>
        <begin position="135"/>
        <end position="242"/>
    </location>
</feature>
<organism evidence="5 6">
    <name type="scientific">Caenorhabditis bovis</name>
    <dbReference type="NCBI Taxonomy" id="2654633"/>
    <lineage>
        <taxon>Eukaryota</taxon>
        <taxon>Metazoa</taxon>
        <taxon>Ecdysozoa</taxon>
        <taxon>Nematoda</taxon>
        <taxon>Chromadorea</taxon>
        <taxon>Rhabditida</taxon>
        <taxon>Rhabditina</taxon>
        <taxon>Rhabditomorpha</taxon>
        <taxon>Rhabditoidea</taxon>
        <taxon>Rhabditidae</taxon>
        <taxon>Peloderinae</taxon>
        <taxon>Caenorhabditis</taxon>
    </lineage>
</organism>
<feature type="compositionally biased region" description="Basic residues" evidence="2">
    <location>
        <begin position="27"/>
        <end position="41"/>
    </location>
</feature>
<dbReference type="SUPFAM" id="SSF49354">
    <property type="entry name" value="PapD-like"/>
    <property type="match status" value="1"/>
</dbReference>
<dbReference type="OrthoDB" id="5866971at2759"/>
<name>A0A8S1F392_9PELO</name>
<dbReference type="Proteomes" id="UP000494206">
    <property type="component" value="Unassembled WGS sequence"/>
</dbReference>
<dbReference type="PANTHER" id="PTHR22947">
    <property type="entry name" value="MAJOR SPERM PROTEIN"/>
    <property type="match status" value="1"/>
</dbReference>
<dbReference type="InterPro" id="IPR008962">
    <property type="entry name" value="PapD-like_sf"/>
</dbReference>
<evidence type="ECO:0000313" key="6">
    <source>
        <dbReference type="Proteomes" id="UP000494206"/>
    </source>
</evidence>
<reference evidence="5 6" key="1">
    <citation type="submission" date="2020-04" db="EMBL/GenBank/DDBJ databases">
        <authorList>
            <person name="Laetsch R D."/>
            <person name="Stevens L."/>
            <person name="Kumar S."/>
            <person name="Blaxter L. M."/>
        </authorList>
    </citation>
    <scope>NUCLEOTIDE SEQUENCE [LARGE SCALE GENOMIC DNA]</scope>
</reference>
<dbReference type="Gene3D" id="2.60.40.10">
    <property type="entry name" value="Immunoglobulins"/>
    <property type="match status" value="1"/>
</dbReference>
<keyword evidence="3" id="KW-0732">Signal</keyword>
<keyword evidence="1" id="KW-0206">Cytoskeleton</keyword>
<dbReference type="InterPro" id="IPR000535">
    <property type="entry name" value="MSP_dom"/>
</dbReference>
<evidence type="ECO:0000256" key="2">
    <source>
        <dbReference type="SAM" id="MobiDB-lite"/>
    </source>
</evidence>
<feature type="signal peptide" evidence="3">
    <location>
        <begin position="1"/>
        <end position="22"/>
    </location>
</feature>
<dbReference type="EMBL" id="CADEPM010000005">
    <property type="protein sequence ID" value="CAB3406442.1"/>
    <property type="molecule type" value="Genomic_DNA"/>
</dbReference>
<sequence>MLIVYVTIALAIIVNTIFQCASDRKSPQRRASQRSNRRSRKSNASTKSTQSSRRSGSRATRRRRPKPSRSKSTKSSSRKSASNKSKSKRLNPSERKIQAMLLADKKAASKAVVRRADAQNPSSESAELNITTYANIRVIPHEVAFKPFGGLKQIRIRNATKETSAFLVKCSDNLLYSVNPVFGNVEPNTDTVVNVLRENGGPKSDKLVVVTTKNAPGRSAIQAFEELQMNNSLDYNVNVIPLVVE</sequence>
<evidence type="ECO:0000313" key="5">
    <source>
        <dbReference type="EMBL" id="CAB3406442.1"/>
    </source>
</evidence>
<feature type="compositionally biased region" description="Low complexity" evidence="2">
    <location>
        <begin position="73"/>
        <end position="84"/>
    </location>
</feature>
<proteinExistence type="predicted"/>
<evidence type="ECO:0000256" key="1">
    <source>
        <dbReference type="RuleBase" id="RU003425"/>
    </source>
</evidence>
<feature type="chain" id="PRO_5035739137" description="Major sperm protein" evidence="3">
    <location>
        <begin position="23"/>
        <end position="245"/>
    </location>
</feature>
<evidence type="ECO:0000256" key="3">
    <source>
        <dbReference type="SAM" id="SignalP"/>
    </source>
</evidence>
<dbReference type="Pfam" id="PF00635">
    <property type="entry name" value="Motile_Sperm"/>
    <property type="match status" value="1"/>
</dbReference>
<comment type="caution">
    <text evidence="5">The sequence shown here is derived from an EMBL/GenBank/DDBJ whole genome shotgun (WGS) entry which is preliminary data.</text>
</comment>
<evidence type="ECO:0000259" key="4">
    <source>
        <dbReference type="PROSITE" id="PS50202"/>
    </source>
</evidence>
<feature type="region of interest" description="Disordered" evidence="2">
    <location>
        <begin position="22"/>
        <end position="94"/>
    </location>
</feature>
<dbReference type="InterPro" id="IPR013783">
    <property type="entry name" value="Ig-like_fold"/>
</dbReference>
<dbReference type="PROSITE" id="PS50202">
    <property type="entry name" value="MSP"/>
    <property type="match status" value="1"/>
</dbReference>
<feature type="compositionally biased region" description="Low complexity" evidence="2">
    <location>
        <begin position="42"/>
        <end position="54"/>
    </location>
</feature>
<dbReference type="PANTHER" id="PTHR22947:SF4">
    <property type="entry name" value="MAJOR SPERM PROTEIN"/>
    <property type="match status" value="1"/>
</dbReference>
<keyword evidence="1" id="KW-0963">Cytoplasm</keyword>
<comment type="function">
    <text evidence="1">Central component in molecular interactions underlying sperm crawling. Forms an extensive filament system that extends from sperm villipoda, along the leading edge of the pseudopod.</text>
</comment>
<gene>
    <name evidence="5" type="ORF">CBOVIS_LOCUS8516</name>
</gene>
<accession>A0A8S1F392</accession>
<keyword evidence="6" id="KW-1185">Reference proteome</keyword>
<protein>
    <recommendedName>
        <fullName evidence="1">Major sperm protein</fullName>
    </recommendedName>
</protein>
<feature type="compositionally biased region" description="Basic residues" evidence="2">
    <location>
        <begin position="55"/>
        <end position="72"/>
    </location>
</feature>
<dbReference type="AlphaFoldDB" id="A0A8S1F392"/>
<dbReference type="InterPro" id="IPR051774">
    <property type="entry name" value="Sperm-specific_class_P"/>
</dbReference>